<reference evidence="1" key="2">
    <citation type="journal article" date="2021" name="Microbiome">
        <title>Successional dynamics and alternative stable states in a saline activated sludge microbial community over 9 years.</title>
        <authorList>
            <person name="Wang Y."/>
            <person name="Ye J."/>
            <person name="Ju F."/>
            <person name="Liu L."/>
            <person name="Boyd J.A."/>
            <person name="Deng Y."/>
            <person name="Parks D.H."/>
            <person name="Jiang X."/>
            <person name="Yin X."/>
            <person name="Woodcroft B.J."/>
            <person name="Tyson G.W."/>
            <person name="Hugenholtz P."/>
            <person name="Polz M.F."/>
            <person name="Zhang T."/>
        </authorList>
    </citation>
    <scope>NUCLEOTIDE SEQUENCE</scope>
    <source>
        <strain evidence="1">HKST-UBA11</strain>
    </source>
</reference>
<dbReference type="AlphaFoldDB" id="A0A955L829"/>
<name>A0A955L829_9BACT</name>
<dbReference type="InterPro" id="IPR050179">
    <property type="entry name" value="Trans_hexapeptide_repeat"/>
</dbReference>
<comment type="caution">
    <text evidence="1">The sequence shown here is derived from an EMBL/GenBank/DDBJ whole genome shotgun (WGS) entry which is preliminary data.</text>
</comment>
<dbReference type="EMBL" id="JAGQLH010000019">
    <property type="protein sequence ID" value="MCA9385428.1"/>
    <property type="molecule type" value="Genomic_DNA"/>
</dbReference>
<dbReference type="PANTHER" id="PTHR43300">
    <property type="entry name" value="ACETYLTRANSFERASE"/>
    <property type="match status" value="1"/>
</dbReference>
<sequence>MQNNPTTYIDPTAIIDEGAQIGEDSKIWHFSHIMDSARIGNKCSIGQGCFVAGILGSGCKLQNNVNVYEGVTLGNNVFCGPNMTFTNDLNPRAEYPKKGNYTSTIVKDGVTFGAQVVVICGVTIGNYALIGAGSVITKDVPNYALIYGNPGTIRGWVSEHGEPLDFDDEGVAVCKKSGENYRLDDGIVTKILN</sequence>
<protein>
    <submittedName>
        <fullName evidence="1">N-acetyltransferase</fullName>
    </submittedName>
</protein>
<dbReference type="SUPFAM" id="SSF51161">
    <property type="entry name" value="Trimeric LpxA-like enzymes"/>
    <property type="match status" value="1"/>
</dbReference>
<gene>
    <name evidence="1" type="ORF">KC717_02145</name>
</gene>
<reference evidence="1" key="1">
    <citation type="submission" date="2020-04" db="EMBL/GenBank/DDBJ databases">
        <authorList>
            <person name="Zhang T."/>
        </authorList>
    </citation>
    <scope>NUCLEOTIDE SEQUENCE</scope>
    <source>
        <strain evidence="1">HKST-UBA11</strain>
    </source>
</reference>
<dbReference type="InterPro" id="IPR001451">
    <property type="entry name" value="Hexapep"/>
</dbReference>
<dbReference type="InterPro" id="IPR011004">
    <property type="entry name" value="Trimer_LpxA-like_sf"/>
</dbReference>
<accession>A0A955L829</accession>
<evidence type="ECO:0000313" key="1">
    <source>
        <dbReference type="EMBL" id="MCA9385428.1"/>
    </source>
</evidence>
<dbReference type="Gene3D" id="2.20.70.110">
    <property type="match status" value="1"/>
</dbReference>
<evidence type="ECO:0000313" key="2">
    <source>
        <dbReference type="Proteomes" id="UP000754563"/>
    </source>
</evidence>
<dbReference type="Pfam" id="PF00132">
    <property type="entry name" value="Hexapep"/>
    <property type="match status" value="2"/>
</dbReference>
<dbReference type="Proteomes" id="UP000754563">
    <property type="component" value="Unassembled WGS sequence"/>
</dbReference>
<proteinExistence type="predicted"/>
<dbReference type="CDD" id="cd03358">
    <property type="entry name" value="LbH_WxcM_N_like"/>
    <property type="match status" value="1"/>
</dbReference>
<dbReference type="PANTHER" id="PTHR43300:SF4">
    <property type="entry name" value="ACYL-[ACYL-CARRIER-PROTEIN]--UDP-N-ACETYLGLUCOSAMINE O-ACYLTRANSFERASE"/>
    <property type="match status" value="1"/>
</dbReference>
<organism evidence="1 2">
    <name type="scientific">Candidatus Dojkabacteria bacterium</name>
    <dbReference type="NCBI Taxonomy" id="2099670"/>
    <lineage>
        <taxon>Bacteria</taxon>
        <taxon>Candidatus Dojkabacteria</taxon>
    </lineage>
</organism>
<dbReference type="Gene3D" id="2.160.10.10">
    <property type="entry name" value="Hexapeptide repeat proteins"/>
    <property type="match status" value="1"/>
</dbReference>